<feature type="region of interest" description="Disordered" evidence="1">
    <location>
        <begin position="108"/>
        <end position="230"/>
    </location>
</feature>
<dbReference type="AlphaFoldDB" id="A0A439DAN2"/>
<feature type="region of interest" description="Disordered" evidence="1">
    <location>
        <begin position="1"/>
        <end position="21"/>
    </location>
</feature>
<keyword evidence="3" id="KW-1185">Reference proteome</keyword>
<dbReference type="Proteomes" id="UP000286045">
    <property type="component" value="Unassembled WGS sequence"/>
</dbReference>
<sequence length="230" mass="26007">MISRSATRKRVAAEEAIQNQGKERMARTVQGLVREAQAKLRTALSAELGKIASDTEKKLEAIRQASQRQQGNHDETVKNKYTPLDEHNFISELLRASADILQQYHILEEKPHNNKSREHSPSATLEPDDRDDALTDVVELMQRSMSPPPSVGRELIQPSMSPPADAKEKFGANHKSDDDKDWLRDDDGKNSDEEELDRERNGTAQEGFHHLHYTTSYGRLGTRNGDQAER</sequence>
<gene>
    <name evidence="2" type="ORF">EKO27_g3662</name>
</gene>
<proteinExistence type="predicted"/>
<evidence type="ECO:0000313" key="2">
    <source>
        <dbReference type="EMBL" id="RWA11418.1"/>
    </source>
</evidence>
<protein>
    <submittedName>
        <fullName evidence="2">Uncharacterized protein</fullName>
    </submittedName>
</protein>
<feature type="compositionally biased region" description="Basic and acidic residues" evidence="1">
    <location>
        <begin position="108"/>
        <end position="120"/>
    </location>
</feature>
<comment type="caution">
    <text evidence="2">The sequence shown here is derived from an EMBL/GenBank/DDBJ whole genome shotgun (WGS) entry which is preliminary data.</text>
</comment>
<feature type="compositionally biased region" description="Basic and acidic residues" evidence="1">
    <location>
        <begin position="165"/>
        <end position="201"/>
    </location>
</feature>
<dbReference type="EMBL" id="RYZI01000080">
    <property type="protein sequence ID" value="RWA11418.1"/>
    <property type="molecule type" value="Genomic_DNA"/>
</dbReference>
<evidence type="ECO:0000256" key="1">
    <source>
        <dbReference type="SAM" id="MobiDB-lite"/>
    </source>
</evidence>
<feature type="compositionally biased region" description="Basic residues" evidence="1">
    <location>
        <begin position="1"/>
        <end position="10"/>
    </location>
</feature>
<evidence type="ECO:0000313" key="3">
    <source>
        <dbReference type="Proteomes" id="UP000286045"/>
    </source>
</evidence>
<name>A0A439DAN2_9PEZI</name>
<organism evidence="2 3">
    <name type="scientific">Xylaria grammica</name>
    <dbReference type="NCBI Taxonomy" id="363999"/>
    <lineage>
        <taxon>Eukaryota</taxon>
        <taxon>Fungi</taxon>
        <taxon>Dikarya</taxon>
        <taxon>Ascomycota</taxon>
        <taxon>Pezizomycotina</taxon>
        <taxon>Sordariomycetes</taxon>
        <taxon>Xylariomycetidae</taxon>
        <taxon>Xylariales</taxon>
        <taxon>Xylariaceae</taxon>
        <taxon>Xylaria</taxon>
    </lineage>
</organism>
<accession>A0A439DAN2</accession>
<reference evidence="2 3" key="1">
    <citation type="submission" date="2018-12" db="EMBL/GenBank/DDBJ databases">
        <title>Draft genome sequence of Xylaria grammica IHI A82.</title>
        <authorList>
            <person name="Buettner E."/>
            <person name="Kellner H."/>
        </authorList>
    </citation>
    <scope>NUCLEOTIDE SEQUENCE [LARGE SCALE GENOMIC DNA]</scope>
    <source>
        <strain evidence="2 3">IHI A82</strain>
    </source>
</reference>